<protein>
    <submittedName>
        <fullName evidence="7">ABC-type metal ion transport system, periplasmic component/surface adhesin</fullName>
    </submittedName>
</protein>
<gene>
    <name evidence="7" type="ORF">DesyoDRAFT_0830</name>
</gene>
<comment type="similarity">
    <text evidence="5">Belongs to the bacterial solute-binding protein 9 family.</text>
</comment>
<evidence type="ECO:0000256" key="6">
    <source>
        <dbReference type="SAM" id="SignalP"/>
    </source>
</evidence>
<dbReference type="PRINTS" id="PR00690">
    <property type="entry name" value="ADHESNFAMILY"/>
</dbReference>
<evidence type="ECO:0000256" key="4">
    <source>
        <dbReference type="ARBA" id="ARBA00022729"/>
    </source>
</evidence>
<dbReference type="PANTHER" id="PTHR42953">
    <property type="entry name" value="HIGH-AFFINITY ZINC UPTAKE SYSTEM PROTEIN ZNUA-RELATED"/>
    <property type="match status" value="1"/>
</dbReference>
<dbReference type="GO" id="GO:0007155">
    <property type="term" value="P:cell adhesion"/>
    <property type="evidence" value="ECO:0007669"/>
    <property type="project" value="InterPro"/>
</dbReference>
<name>H5Y1V1_9FIRM</name>
<dbReference type="SUPFAM" id="SSF53807">
    <property type="entry name" value="Helical backbone' metal receptor"/>
    <property type="match status" value="1"/>
</dbReference>
<evidence type="ECO:0000313" key="7">
    <source>
        <dbReference type="EMBL" id="EHQ88002.1"/>
    </source>
</evidence>
<feature type="signal peptide" evidence="6">
    <location>
        <begin position="1"/>
        <end position="25"/>
    </location>
</feature>
<dbReference type="OrthoDB" id="9810636at2"/>
<keyword evidence="3" id="KW-0479">Metal-binding</keyword>
<dbReference type="Pfam" id="PF01297">
    <property type="entry name" value="ZnuA"/>
    <property type="match status" value="1"/>
</dbReference>
<proteinExistence type="inferred from homology"/>
<dbReference type="Proteomes" id="UP000005104">
    <property type="component" value="Chromosome"/>
</dbReference>
<dbReference type="InterPro" id="IPR006129">
    <property type="entry name" value="AdhesinB"/>
</dbReference>
<evidence type="ECO:0000256" key="5">
    <source>
        <dbReference type="RuleBase" id="RU003512"/>
    </source>
</evidence>
<dbReference type="STRING" id="768710.DesyoDRAFT_0830"/>
<dbReference type="GO" id="GO:0030001">
    <property type="term" value="P:metal ion transport"/>
    <property type="evidence" value="ECO:0007669"/>
    <property type="project" value="InterPro"/>
</dbReference>
<dbReference type="PRINTS" id="PR00691">
    <property type="entry name" value="ADHESINB"/>
</dbReference>
<accession>H5Y1V1</accession>
<evidence type="ECO:0000256" key="3">
    <source>
        <dbReference type="ARBA" id="ARBA00022723"/>
    </source>
</evidence>
<dbReference type="GO" id="GO:0046872">
    <property type="term" value="F:metal ion binding"/>
    <property type="evidence" value="ECO:0007669"/>
    <property type="project" value="UniProtKB-KW"/>
</dbReference>
<keyword evidence="4 6" id="KW-0732">Signal</keyword>
<dbReference type="EMBL" id="CM001441">
    <property type="protein sequence ID" value="EHQ88002.1"/>
    <property type="molecule type" value="Genomic_DNA"/>
</dbReference>
<dbReference type="InterPro" id="IPR050492">
    <property type="entry name" value="Bact_metal-bind_prot9"/>
</dbReference>
<keyword evidence="2 5" id="KW-0813">Transport</keyword>
<evidence type="ECO:0000256" key="2">
    <source>
        <dbReference type="ARBA" id="ARBA00022448"/>
    </source>
</evidence>
<dbReference type="Gene3D" id="3.40.50.1980">
    <property type="entry name" value="Nitrogenase molybdenum iron protein domain"/>
    <property type="match status" value="2"/>
</dbReference>
<dbReference type="HOGENOM" id="CLU_016838_1_1_9"/>
<dbReference type="GO" id="GO:0030313">
    <property type="term" value="C:cell envelope"/>
    <property type="evidence" value="ECO:0007669"/>
    <property type="project" value="UniProtKB-SubCell"/>
</dbReference>
<evidence type="ECO:0000313" key="8">
    <source>
        <dbReference type="Proteomes" id="UP000005104"/>
    </source>
</evidence>
<sequence>MFFKSKLILGILIAGLFLLPGCTQAPKQNAADNAAPAPEDGSVLNVVATTTMLADLTKVIGGEEVSVHGLMGPGIDPHLYQASAGDVNLMQSADVVVYNGLHLEGKMGEIFESLNTQGRHVICIEDGLQKTELLHPEDNPKVHDPHIWFDVKLWQDVAGMLAQSLTEIDGAHAADYRSNLEHYLTQLNELDAYIQQRAAEVPEGQRVLVTAHDAFNYFGKAYGFEVRGLQGISTDSEAGTSDVSSLAEFITARQIKAIFVESSVPPKTIEALQAAVKAKGFDVTIGGELYSDSLGGKNSGAETYILTCKANIDTIVDALK</sequence>
<dbReference type="AlphaFoldDB" id="H5Y1V1"/>
<reference evidence="7 8" key="1">
    <citation type="submission" date="2011-11" db="EMBL/GenBank/DDBJ databases">
        <title>The Noncontiguous Finished genome of Desulfosporosinus youngiae DSM 17734.</title>
        <authorList>
            <consortium name="US DOE Joint Genome Institute (JGI-PGF)"/>
            <person name="Lucas S."/>
            <person name="Han J."/>
            <person name="Lapidus A."/>
            <person name="Cheng J.-F."/>
            <person name="Goodwin L."/>
            <person name="Pitluck S."/>
            <person name="Peters L."/>
            <person name="Ovchinnikova G."/>
            <person name="Lu M."/>
            <person name="Land M.L."/>
            <person name="Hauser L."/>
            <person name="Pester M."/>
            <person name="Spring S."/>
            <person name="Ollivier B."/>
            <person name="Rattei T."/>
            <person name="Klenk H.-P."/>
            <person name="Wagner M."/>
            <person name="Loy A."/>
            <person name="Woyke T.J."/>
        </authorList>
    </citation>
    <scope>NUCLEOTIDE SEQUENCE [LARGE SCALE GENOMIC DNA]</scope>
    <source>
        <strain evidence="7 8">DSM 17734</strain>
    </source>
</reference>
<dbReference type="PANTHER" id="PTHR42953:SF1">
    <property type="entry name" value="METAL-BINDING PROTEIN HI_0362-RELATED"/>
    <property type="match status" value="1"/>
</dbReference>
<dbReference type="RefSeq" id="WP_007779729.1">
    <property type="nucleotide sequence ID" value="NZ_CM001441.1"/>
</dbReference>
<dbReference type="eggNOG" id="COG0803">
    <property type="taxonomic scope" value="Bacteria"/>
</dbReference>
<keyword evidence="8" id="KW-1185">Reference proteome</keyword>
<dbReference type="InterPro" id="IPR006128">
    <property type="entry name" value="Lipoprotein_PsaA-like"/>
</dbReference>
<feature type="chain" id="PRO_5038453738" evidence="6">
    <location>
        <begin position="26"/>
        <end position="320"/>
    </location>
</feature>
<evidence type="ECO:0000256" key="1">
    <source>
        <dbReference type="ARBA" id="ARBA00004196"/>
    </source>
</evidence>
<dbReference type="InterPro" id="IPR006127">
    <property type="entry name" value="ZnuA-like"/>
</dbReference>
<organism evidence="7 8">
    <name type="scientific">Desulfosporosinus youngiae DSM 17734</name>
    <dbReference type="NCBI Taxonomy" id="768710"/>
    <lineage>
        <taxon>Bacteria</taxon>
        <taxon>Bacillati</taxon>
        <taxon>Bacillota</taxon>
        <taxon>Clostridia</taxon>
        <taxon>Eubacteriales</taxon>
        <taxon>Desulfitobacteriaceae</taxon>
        <taxon>Desulfosporosinus</taxon>
    </lineage>
</organism>
<comment type="subcellular location">
    <subcellularLocation>
        <location evidence="1">Cell envelope</location>
    </subcellularLocation>
</comment>